<dbReference type="PANTHER" id="PTHR24559">
    <property type="entry name" value="TRANSPOSON TY3-I GAG-POL POLYPROTEIN"/>
    <property type="match status" value="1"/>
</dbReference>
<feature type="region of interest" description="Disordered" evidence="1">
    <location>
        <begin position="143"/>
        <end position="187"/>
    </location>
</feature>
<reference evidence="2" key="1">
    <citation type="submission" date="2020-06" db="EMBL/GenBank/DDBJ databases">
        <authorList>
            <person name="Li T."/>
            <person name="Hu X."/>
            <person name="Zhang T."/>
            <person name="Song X."/>
            <person name="Zhang H."/>
            <person name="Dai N."/>
            <person name="Sheng W."/>
            <person name="Hou X."/>
            <person name="Wei L."/>
        </authorList>
    </citation>
    <scope>NUCLEOTIDE SEQUENCE</scope>
    <source>
        <strain evidence="2">KEN1</strain>
        <tissue evidence="2">Leaf</tissue>
    </source>
</reference>
<protein>
    <submittedName>
        <fullName evidence="2">Transposon Ty3-G Gag-Pol polyprotein</fullName>
    </submittedName>
</protein>
<feature type="compositionally biased region" description="Polar residues" evidence="1">
    <location>
        <begin position="171"/>
        <end position="180"/>
    </location>
</feature>
<dbReference type="SUPFAM" id="SSF56672">
    <property type="entry name" value="DNA/RNA polymerases"/>
    <property type="match status" value="1"/>
</dbReference>
<accession>A0AAW2XHD5</accession>
<dbReference type="InterPro" id="IPR053134">
    <property type="entry name" value="RNA-dir_DNA_polymerase"/>
</dbReference>
<dbReference type="AlphaFoldDB" id="A0AAW2XHD5"/>
<evidence type="ECO:0000313" key="2">
    <source>
        <dbReference type="EMBL" id="KAL0451616.1"/>
    </source>
</evidence>
<sequence>MCGYKEVTIIEIPEEDIAFSSKDLERGILPHNDALVISATVSNSGQYPPDGIQWECRGVFGRNRIANLHRNCPSPSHKDVEILVVDAPSTYNIIRGSPSLNSFRAVASTYHMKLKFPTYRGIGEEKGDCRVARECHASILKRKTNPPIERENQMSRKEEDKARVARDGTPPASTLRQPEQQLKRKRMEEEKVVAIEELKDVQVVEDEPGKTASIRTTMEQKVEVKLIRFLKTNSDVFFWTVHDLVGIDPKVMTHKLNINPAFRPVRQKKRNFGQERNEIIKEKVEKLLTAEYIRPVQYPEWLANVVLVPKSNKKWRMCIDFTDLNRVCPKDSYPLPRIDALVDSTAGCEMMNFLVLP</sequence>
<dbReference type="InterPro" id="IPR043502">
    <property type="entry name" value="DNA/RNA_pol_sf"/>
</dbReference>
<proteinExistence type="predicted"/>
<comment type="caution">
    <text evidence="2">The sequence shown here is derived from an EMBL/GenBank/DDBJ whole genome shotgun (WGS) entry which is preliminary data.</text>
</comment>
<feature type="compositionally biased region" description="Basic and acidic residues" evidence="1">
    <location>
        <begin position="148"/>
        <end position="166"/>
    </location>
</feature>
<evidence type="ECO:0000256" key="1">
    <source>
        <dbReference type="SAM" id="MobiDB-lite"/>
    </source>
</evidence>
<dbReference type="Gene3D" id="3.10.10.10">
    <property type="entry name" value="HIV Type 1 Reverse Transcriptase, subunit A, domain 1"/>
    <property type="match status" value="1"/>
</dbReference>
<dbReference type="PANTHER" id="PTHR24559:SF430">
    <property type="entry name" value="RNA-DIRECTED DNA POLYMERASE"/>
    <property type="match status" value="1"/>
</dbReference>
<gene>
    <name evidence="2" type="ORF">Slati_1139700</name>
</gene>
<name>A0AAW2XHD5_9LAMI</name>
<organism evidence="2">
    <name type="scientific">Sesamum latifolium</name>
    <dbReference type="NCBI Taxonomy" id="2727402"/>
    <lineage>
        <taxon>Eukaryota</taxon>
        <taxon>Viridiplantae</taxon>
        <taxon>Streptophyta</taxon>
        <taxon>Embryophyta</taxon>
        <taxon>Tracheophyta</taxon>
        <taxon>Spermatophyta</taxon>
        <taxon>Magnoliopsida</taxon>
        <taxon>eudicotyledons</taxon>
        <taxon>Gunneridae</taxon>
        <taxon>Pentapetalae</taxon>
        <taxon>asterids</taxon>
        <taxon>lamiids</taxon>
        <taxon>Lamiales</taxon>
        <taxon>Pedaliaceae</taxon>
        <taxon>Sesamum</taxon>
    </lineage>
</organism>
<dbReference type="EMBL" id="JACGWN010000004">
    <property type="protein sequence ID" value="KAL0451616.1"/>
    <property type="molecule type" value="Genomic_DNA"/>
</dbReference>
<reference evidence="2" key="2">
    <citation type="journal article" date="2024" name="Plant">
        <title>Genomic evolution and insights into agronomic trait innovations of Sesamum species.</title>
        <authorList>
            <person name="Miao H."/>
            <person name="Wang L."/>
            <person name="Qu L."/>
            <person name="Liu H."/>
            <person name="Sun Y."/>
            <person name="Le M."/>
            <person name="Wang Q."/>
            <person name="Wei S."/>
            <person name="Zheng Y."/>
            <person name="Lin W."/>
            <person name="Duan Y."/>
            <person name="Cao H."/>
            <person name="Xiong S."/>
            <person name="Wang X."/>
            <person name="Wei L."/>
            <person name="Li C."/>
            <person name="Ma Q."/>
            <person name="Ju M."/>
            <person name="Zhao R."/>
            <person name="Li G."/>
            <person name="Mu C."/>
            <person name="Tian Q."/>
            <person name="Mei H."/>
            <person name="Zhang T."/>
            <person name="Gao T."/>
            <person name="Zhang H."/>
        </authorList>
    </citation>
    <scope>NUCLEOTIDE SEQUENCE</scope>
    <source>
        <strain evidence="2">KEN1</strain>
    </source>
</reference>